<proteinExistence type="predicted"/>
<dbReference type="Proteomes" id="UP000807469">
    <property type="component" value="Unassembled WGS sequence"/>
</dbReference>
<sequence>MAINLLDIPEELHIHILSYLDAFSLIHCAMTNKSLYKTFKTSSQLEYVVQLHLDGLEGTGTRGTQSYSELISRLLRRRQAWILPEWNQMTTIHMQYENHAYELIGDVFMNSDRHQHLETVWLPTSNRQNVLRVDRALHGMEARDMTMDPTQDVVVILDSEGEIPLSVTTPRTIRLHIRTISTHDVHPLARLSTLECFVYPCLSGNTIRKPRLQIEGNTLLVSFCSSAASYQMRALIWDWTTSELLLVCQLITFSFFTDLTTLQDSSKPTFDPMLSFLIYEITLLNSMFFYVNMLSDSGSIQIFKLAESRSISDPPIHLATLRLPPTHHNINIRFSSHTGPIAVHGLPHESPVIQVNARGRLHVFNMIYSSYSDRAFMLLNTFLHQHILLTYCEKGERRGAGPPLDIPWDTWGPPNTRIIQRARTQANWSRYVHGQRVVLQGREANYDGEDRLNYVEVLDFSPAAVSSVGCSSLMSLSSNRFSKVQRGVFLVNDLETHLPCVSTVRDLRRSYLWYMINVDSIVCAWMNDKESISLNVYTI</sequence>
<reference evidence="2" key="1">
    <citation type="submission" date="2020-11" db="EMBL/GenBank/DDBJ databases">
        <authorList>
            <consortium name="DOE Joint Genome Institute"/>
            <person name="Ahrendt S."/>
            <person name="Riley R."/>
            <person name="Andreopoulos W."/>
            <person name="Labutti K."/>
            <person name="Pangilinan J."/>
            <person name="Ruiz-Duenas F.J."/>
            <person name="Barrasa J.M."/>
            <person name="Sanchez-Garcia M."/>
            <person name="Camarero S."/>
            <person name="Miyauchi S."/>
            <person name="Serrano A."/>
            <person name="Linde D."/>
            <person name="Babiker R."/>
            <person name="Drula E."/>
            <person name="Ayuso-Fernandez I."/>
            <person name="Pacheco R."/>
            <person name="Padilla G."/>
            <person name="Ferreira P."/>
            <person name="Barriuso J."/>
            <person name="Kellner H."/>
            <person name="Castanera R."/>
            <person name="Alfaro M."/>
            <person name="Ramirez L."/>
            <person name="Pisabarro A.G."/>
            <person name="Kuo A."/>
            <person name="Tritt A."/>
            <person name="Lipzen A."/>
            <person name="He G."/>
            <person name="Yan M."/>
            <person name="Ng V."/>
            <person name="Cullen D."/>
            <person name="Martin F."/>
            <person name="Rosso M.-N."/>
            <person name="Henrissat B."/>
            <person name="Hibbett D."/>
            <person name="Martinez A.T."/>
            <person name="Grigoriev I.V."/>
        </authorList>
    </citation>
    <scope>NUCLEOTIDE SEQUENCE</scope>
    <source>
        <strain evidence="2">CIRM-BRFM 674</strain>
    </source>
</reference>
<keyword evidence="3" id="KW-1185">Reference proteome</keyword>
<dbReference type="InterPro" id="IPR036047">
    <property type="entry name" value="F-box-like_dom_sf"/>
</dbReference>
<dbReference type="PROSITE" id="PS50181">
    <property type="entry name" value="FBOX"/>
    <property type="match status" value="1"/>
</dbReference>
<dbReference type="AlphaFoldDB" id="A0A9P5YUQ7"/>
<organism evidence="2 3">
    <name type="scientific">Pholiota conissans</name>
    <dbReference type="NCBI Taxonomy" id="109636"/>
    <lineage>
        <taxon>Eukaryota</taxon>
        <taxon>Fungi</taxon>
        <taxon>Dikarya</taxon>
        <taxon>Basidiomycota</taxon>
        <taxon>Agaricomycotina</taxon>
        <taxon>Agaricomycetes</taxon>
        <taxon>Agaricomycetidae</taxon>
        <taxon>Agaricales</taxon>
        <taxon>Agaricineae</taxon>
        <taxon>Strophariaceae</taxon>
        <taxon>Pholiota</taxon>
    </lineage>
</organism>
<dbReference type="EMBL" id="MU155331">
    <property type="protein sequence ID" value="KAF9475481.1"/>
    <property type="molecule type" value="Genomic_DNA"/>
</dbReference>
<dbReference type="Pfam" id="PF00646">
    <property type="entry name" value="F-box"/>
    <property type="match status" value="1"/>
</dbReference>
<gene>
    <name evidence="2" type="ORF">BDN70DRAFT_249595</name>
</gene>
<dbReference type="OrthoDB" id="2745718at2759"/>
<evidence type="ECO:0000313" key="2">
    <source>
        <dbReference type="EMBL" id="KAF9475481.1"/>
    </source>
</evidence>
<dbReference type="SUPFAM" id="SSF81383">
    <property type="entry name" value="F-box domain"/>
    <property type="match status" value="1"/>
</dbReference>
<feature type="domain" description="F-box" evidence="1">
    <location>
        <begin position="2"/>
        <end position="48"/>
    </location>
</feature>
<evidence type="ECO:0000313" key="3">
    <source>
        <dbReference type="Proteomes" id="UP000807469"/>
    </source>
</evidence>
<accession>A0A9P5YUQ7</accession>
<dbReference type="CDD" id="cd09917">
    <property type="entry name" value="F-box_SF"/>
    <property type="match status" value="1"/>
</dbReference>
<protein>
    <recommendedName>
        <fullName evidence="1">F-box domain-containing protein</fullName>
    </recommendedName>
</protein>
<evidence type="ECO:0000259" key="1">
    <source>
        <dbReference type="PROSITE" id="PS50181"/>
    </source>
</evidence>
<dbReference type="InterPro" id="IPR001810">
    <property type="entry name" value="F-box_dom"/>
</dbReference>
<comment type="caution">
    <text evidence="2">The sequence shown here is derived from an EMBL/GenBank/DDBJ whole genome shotgun (WGS) entry which is preliminary data.</text>
</comment>
<dbReference type="Gene3D" id="1.20.1280.50">
    <property type="match status" value="1"/>
</dbReference>
<name>A0A9P5YUQ7_9AGAR</name>